<evidence type="ECO:0000313" key="1">
    <source>
        <dbReference type="EMBL" id="MBO8413928.1"/>
    </source>
</evidence>
<dbReference type="Proteomes" id="UP000823629">
    <property type="component" value="Unassembled WGS sequence"/>
</dbReference>
<gene>
    <name evidence="1" type="ORF">IAC78_00390</name>
</gene>
<reference evidence="1" key="2">
    <citation type="journal article" date="2021" name="PeerJ">
        <title>Extensive microbial diversity within the chicken gut microbiome revealed by metagenomics and culture.</title>
        <authorList>
            <person name="Gilroy R."/>
            <person name="Ravi A."/>
            <person name="Getino M."/>
            <person name="Pursley I."/>
            <person name="Horton D.L."/>
            <person name="Alikhan N.F."/>
            <person name="Baker D."/>
            <person name="Gharbi K."/>
            <person name="Hall N."/>
            <person name="Watson M."/>
            <person name="Adriaenssens E.M."/>
            <person name="Foster-Nyarko E."/>
            <person name="Jarju S."/>
            <person name="Secka A."/>
            <person name="Antonio M."/>
            <person name="Oren A."/>
            <person name="Chaudhuri R.R."/>
            <person name="La Ragione R."/>
            <person name="Hildebrand F."/>
            <person name="Pallen M.J."/>
        </authorList>
    </citation>
    <scope>NUCLEOTIDE SEQUENCE</scope>
    <source>
        <strain evidence="1">1748</strain>
    </source>
</reference>
<accession>A0A9D9D8L2</accession>
<sequence length="100" mass="11653">MKYNEFEVQSGFKAFAQIVLKNKKEKFLIKTKQGDELEVAFDCAFEDDLSSTDLNFNDNVEYNSLSFQIEKVIKNQTNTYSEGHYIIVNYLNMVASYQII</sequence>
<reference evidence="1" key="1">
    <citation type="submission" date="2020-10" db="EMBL/GenBank/DDBJ databases">
        <authorList>
            <person name="Gilroy R."/>
        </authorList>
    </citation>
    <scope>NUCLEOTIDE SEQUENCE</scope>
    <source>
        <strain evidence="1">1748</strain>
    </source>
</reference>
<comment type="caution">
    <text evidence="1">The sequence shown here is derived from an EMBL/GenBank/DDBJ whole genome shotgun (WGS) entry which is preliminary data.</text>
</comment>
<organism evidence="1 2">
    <name type="scientific">Candidatus Scatoplasma merdavium</name>
    <dbReference type="NCBI Taxonomy" id="2840932"/>
    <lineage>
        <taxon>Bacteria</taxon>
        <taxon>Bacillati</taxon>
        <taxon>Bacillota</taxon>
        <taxon>Bacilli</taxon>
        <taxon>Bacillales</taxon>
        <taxon>Candidatus Scatoplasma</taxon>
    </lineage>
</organism>
<protein>
    <submittedName>
        <fullName evidence="1">Uncharacterized protein</fullName>
    </submittedName>
</protein>
<name>A0A9D9D8L2_9BACL</name>
<dbReference type="AlphaFoldDB" id="A0A9D9D8L2"/>
<dbReference type="EMBL" id="JADING010000009">
    <property type="protein sequence ID" value="MBO8413928.1"/>
    <property type="molecule type" value="Genomic_DNA"/>
</dbReference>
<evidence type="ECO:0000313" key="2">
    <source>
        <dbReference type="Proteomes" id="UP000823629"/>
    </source>
</evidence>
<proteinExistence type="predicted"/>